<dbReference type="Pfam" id="PF00082">
    <property type="entry name" value="Peptidase_S8"/>
    <property type="match status" value="1"/>
</dbReference>
<keyword evidence="10" id="KW-1185">Reference proteome</keyword>
<dbReference type="PANTHER" id="PTHR43806">
    <property type="entry name" value="PEPTIDASE S8"/>
    <property type="match status" value="1"/>
</dbReference>
<dbReference type="Proteomes" id="UP000298493">
    <property type="component" value="Unassembled WGS sequence"/>
</dbReference>
<evidence type="ECO:0000313" key="10">
    <source>
        <dbReference type="Proteomes" id="UP000298493"/>
    </source>
</evidence>
<dbReference type="InterPro" id="IPR000209">
    <property type="entry name" value="Peptidase_S8/S53_dom"/>
</dbReference>
<feature type="signal peptide" evidence="7">
    <location>
        <begin position="1"/>
        <end position="16"/>
    </location>
</feature>
<feature type="chain" id="PRO_5021457211" evidence="7">
    <location>
        <begin position="17"/>
        <end position="531"/>
    </location>
</feature>
<comment type="similarity">
    <text evidence="1 5">Belongs to the peptidase S8 family.</text>
</comment>
<feature type="domain" description="Peptidase S8/S53" evidence="8">
    <location>
        <begin position="139"/>
        <end position="371"/>
    </location>
</feature>
<feature type="region of interest" description="Disordered" evidence="6">
    <location>
        <begin position="106"/>
        <end position="127"/>
    </location>
</feature>
<protein>
    <submittedName>
        <fullName evidence="9">Alkaline serine protease</fullName>
    </submittedName>
</protein>
<keyword evidence="3 5" id="KW-0378">Hydrolase</keyword>
<dbReference type="AlphaFoldDB" id="A0A4Z1PFN4"/>
<keyword evidence="4 5" id="KW-0720">Serine protease</keyword>
<keyword evidence="7" id="KW-0732">Signal</keyword>
<dbReference type="SUPFAM" id="SSF52743">
    <property type="entry name" value="Subtilisin-like"/>
    <property type="match status" value="1"/>
</dbReference>
<evidence type="ECO:0000256" key="6">
    <source>
        <dbReference type="SAM" id="MobiDB-lite"/>
    </source>
</evidence>
<comment type="caution">
    <text evidence="9">The sequence shown here is derived from an EMBL/GenBank/DDBJ whole genome shotgun (WGS) entry which is preliminary data.</text>
</comment>
<feature type="active site" description="Charge relay system" evidence="5">
    <location>
        <position position="365"/>
    </location>
</feature>
<dbReference type="PRINTS" id="PR00723">
    <property type="entry name" value="SUBTILISIN"/>
</dbReference>
<evidence type="ECO:0000256" key="5">
    <source>
        <dbReference type="PROSITE-ProRule" id="PRU01240"/>
    </source>
</evidence>
<evidence type="ECO:0000256" key="7">
    <source>
        <dbReference type="SAM" id="SignalP"/>
    </source>
</evidence>
<dbReference type="Gene3D" id="3.40.50.200">
    <property type="entry name" value="Peptidase S8/S53 domain"/>
    <property type="match status" value="1"/>
</dbReference>
<dbReference type="PROSITE" id="PS51892">
    <property type="entry name" value="SUBTILASE"/>
    <property type="match status" value="1"/>
</dbReference>
<keyword evidence="2 5" id="KW-0645">Protease</keyword>
<dbReference type="GO" id="GO:0006508">
    <property type="term" value="P:proteolysis"/>
    <property type="evidence" value="ECO:0007669"/>
    <property type="project" value="UniProtKB-KW"/>
</dbReference>
<evidence type="ECO:0000256" key="4">
    <source>
        <dbReference type="ARBA" id="ARBA00022825"/>
    </source>
</evidence>
<gene>
    <name evidence="9" type="ORF">E6O75_ATG07738</name>
</gene>
<dbReference type="InterPro" id="IPR050131">
    <property type="entry name" value="Peptidase_S8_subtilisin-like"/>
</dbReference>
<feature type="active site" description="Charge relay system" evidence="5">
    <location>
        <position position="192"/>
    </location>
</feature>
<dbReference type="InterPro" id="IPR015500">
    <property type="entry name" value="Peptidase_S8_subtilisin-rel"/>
</dbReference>
<evidence type="ECO:0000313" key="9">
    <source>
        <dbReference type="EMBL" id="TID20278.1"/>
    </source>
</evidence>
<dbReference type="InterPro" id="IPR036852">
    <property type="entry name" value="Peptidase_S8/S53_dom_sf"/>
</dbReference>
<evidence type="ECO:0000256" key="1">
    <source>
        <dbReference type="ARBA" id="ARBA00011073"/>
    </source>
</evidence>
<dbReference type="PANTHER" id="PTHR43806:SF11">
    <property type="entry name" value="CEREVISIN-RELATED"/>
    <property type="match status" value="1"/>
</dbReference>
<accession>A0A4Z1PFN4</accession>
<evidence type="ECO:0000259" key="8">
    <source>
        <dbReference type="Pfam" id="PF00082"/>
    </source>
</evidence>
<proteinExistence type="inferred from homology"/>
<name>A0A4Z1PFN4_9PEZI</name>
<feature type="active site" description="Charge relay system" evidence="5">
    <location>
        <position position="148"/>
    </location>
</feature>
<dbReference type="STRING" id="86259.A0A4Z1PFN4"/>
<sequence length="531" mass="55906">MLFLILFALLPAYCAAAGIYIPLISGSTGVPGQFIISLKTGSTSAQVQEVINVVGISKVLSTYNIGPDWHAIAIKDVVGAQVAPLLQQVLQLALLSTNAIQSTPVPTGLHSKDQISHNDPGAPTRSTSQYEYVADDKSGQNTCVYTIDTGCKSDHEQLRNAWYQSYTCNSTVASECQQVSAANAPTQDGNGHGTFVSAQVVGHEPDPGEPNFGMLDGGATLICIKVLSDAGSGALSDVAKGVELAFNHAKSDPKCNLFKINGANLSLGGPGPTNGVLNDAITAAAQDANNPLFVAVAAGNDNTDANGISPANTKAACTVSALDEDNTKSSFSDFGSVVDVFAPGRNVLSAFSNDTQGQTIYSGTSMASPLVLATGLYLNELCPRLGKGPKKSPQALCSPVVDRPSLLDCLGGALYVGQSGASRSSRKSMMCSPFADLYFDAALVAEWSSWTFSTMYMDSLKLTLFIVGSGCVQSNISGQVMAKEYHKDSLHAFSFRLKRIRDSINYSKDDGEERNSDLEVRGNPLEKEPNT</sequence>
<organism evidence="9 10">
    <name type="scientific">Venturia nashicola</name>
    <dbReference type="NCBI Taxonomy" id="86259"/>
    <lineage>
        <taxon>Eukaryota</taxon>
        <taxon>Fungi</taxon>
        <taxon>Dikarya</taxon>
        <taxon>Ascomycota</taxon>
        <taxon>Pezizomycotina</taxon>
        <taxon>Dothideomycetes</taxon>
        <taxon>Pleosporomycetidae</taxon>
        <taxon>Venturiales</taxon>
        <taxon>Venturiaceae</taxon>
        <taxon>Venturia</taxon>
    </lineage>
</organism>
<reference evidence="9 10" key="1">
    <citation type="submission" date="2019-04" db="EMBL/GenBank/DDBJ databases">
        <title>High contiguity whole genome sequence and gene annotation resource for two Venturia nashicola isolates.</title>
        <authorList>
            <person name="Prokchorchik M."/>
            <person name="Won K."/>
            <person name="Lee Y."/>
            <person name="Choi E.D."/>
            <person name="Segonzac C."/>
            <person name="Sohn K.H."/>
        </authorList>
    </citation>
    <scope>NUCLEOTIDE SEQUENCE [LARGE SCALE GENOMIC DNA]</scope>
    <source>
        <strain evidence="9 10">PRI2</strain>
    </source>
</reference>
<feature type="region of interest" description="Disordered" evidence="6">
    <location>
        <begin position="508"/>
        <end position="531"/>
    </location>
</feature>
<evidence type="ECO:0000256" key="2">
    <source>
        <dbReference type="ARBA" id="ARBA00022670"/>
    </source>
</evidence>
<dbReference type="GO" id="GO:0004252">
    <property type="term" value="F:serine-type endopeptidase activity"/>
    <property type="evidence" value="ECO:0007669"/>
    <property type="project" value="UniProtKB-UniRule"/>
</dbReference>
<dbReference type="EMBL" id="SNSC02000011">
    <property type="protein sequence ID" value="TID20278.1"/>
    <property type="molecule type" value="Genomic_DNA"/>
</dbReference>
<evidence type="ECO:0000256" key="3">
    <source>
        <dbReference type="ARBA" id="ARBA00022801"/>
    </source>
</evidence>